<dbReference type="SUPFAM" id="SSF50978">
    <property type="entry name" value="WD40 repeat-like"/>
    <property type="match status" value="1"/>
</dbReference>
<evidence type="ECO:0000256" key="3">
    <source>
        <dbReference type="PROSITE-ProRule" id="PRU00221"/>
    </source>
</evidence>
<feature type="repeat" description="WD" evidence="3">
    <location>
        <begin position="660"/>
        <end position="694"/>
    </location>
</feature>
<dbReference type="SUPFAM" id="SSF52540">
    <property type="entry name" value="P-loop containing nucleoside triphosphate hydrolases"/>
    <property type="match status" value="1"/>
</dbReference>
<dbReference type="PROSITE" id="PS50294">
    <property type="entry name" value="WD_REPEATS_REGION"/>
    <property type="match status" value="6"/>
</dbReference>
<dbReference type="Proteomes" id="UP001223144">
    <property type="component" value="Unassembled WGS sequence"/>
</dbReference>
<dbReference type="PROSITE" id="PS50082">
    <property type="entry name" value="WD_REPEATS_2"/>
    <property type="match status" value="7"/>
</dbReference>
<keyword evidence="7" id="KW-1185">Reference proteome</keyword>
<evidence type="ECO:0000313" key="7">
    <source>
        <dbReference type="Proteomes" id="UP001223144"/>
    </source>
</evidence>
<dbReference type="PANTHER" id="PTHR19879">
    <property type="entry name" value="TRANSCRIPTION INITIATION FACTOR TFIID"/>
    <property type="match status" value="1"/>
</dbReference>
<dbReference type="InterPro" id="IPR019775">
    <property type="entry name" value="WD40_repeat_CS"/>
</dbReference>
<feature type="compositionally biased region" description="Low complexity" evidence="4">
    <location>
        <begin position="102"/>
        <end position="124"/>
    </location>
</feature>
<dbReference type="PROSITE" id="PS00678">
    <property type="entry name" value="WD_REPEATS_1"/>
    <property type="match status" value="4"/>
</dbReference>
<protein>
    <recommendedName>
        <fullName evidence="5">HTH cro/C1-type domain-containing protein</fullName>
    </recommendedName>
</protein>
<proteinExistence type="predicted"/>
<dbReference type="RefSeq" id="WP_279931656.1">
    <property type="nucleotide sequence ID" value="NZ_JARWBG010000044.1"/>
</dbReference>
<dbReference type="InterPro" id="IPR001680">
    <property type="entry name" value="WD40_rpt"/>
</dbReference>
<dbReference type="InterPro" id="IPR027417">
    <property type="entry name" value="P-loop_NTPase"/>
</dbReference>
<evidence type="ECO:0000313" key="6">
    <source>
        <dbReference type="EMBL" id="MDH2392547.1"/>
    </source>
</evidence>
<keyword evidence="1 3" id="KW-0853">WD repeat</keyword>
<dbReference type="InterPro" id="IPR001387">
    <property type="entry name" value="Cro/C1-type_HTH"/>
</dbReference>
<dbReference type="Pfam" id="PF20703">
    <property type="entry name" value="nSTAND1"/>
    <property type="match status" value="1"/>
</dbReference>
<feature type="region of interest" description="Disordered" evidence="4">
    <location>
        <begin position="89"/>
        <end position="124"/>
    </location>
</feature>
<dbReference type="EMBL" id="JARWBG010000044">
    <property type="protein sequence ID" value="MDH2392547.1"/>
    <property type="molecule type" value="Genomic_DNA"/>
</dbReference>
<keyword evidence="2" id="KW-0677">Repeat</keyword>
<dbReference type="Gene3D" id="3.40.50.300">
    <property type="entry name" value="P-loop containing nucleotide triphosphate hydrolases"/>
    <property type="match status" value="1"/>
</dbReference>
<dbReference type="PRINTS" id="PR00320">
    <property type="entry name" value="GPROTEINBRPT"/>
</dbReference>
<feature type="repeat" description="WD" evidence="3">
    <location>
        <begin position="611"/>
        <end position="655"/>
    </location>
</feature>
<gene>
    <name evidence="6" type="ORF">QCN29_27970</name>
</gene>
<dbReference type="Pfam" id="PF00400">
    <property type="entry name" value="WD40"/>
    <property type="match status" value="7"/>
</dbReference>
<feature type="repeat" description="WD" evidence="3">
    <location>
        <begin position="705"/>
        <end position="739"/>
    </location>
</feature>
<comment type="caution">
    <text evidence="6">The sequence shown here is derived from an EMBL/GenBank/DDBJ whole genome shotgun (WGS) entry which is preliminary data.</text>
</comment>
<dbReference type="SMART" id="SM00320">
    <property type="entry name" value="WD40"/>
    <property type="match status" value="7"/>
</dbReference>
<feature type="repeat" description="WD" evidence="3">
    <location>
        <begin position="841"/>
        <end position="874"/>
    </location>
</feature>
<feature type="repeat" description="WD" evidence="3">
    <location>
        <begin position="886"/>
        <end position="927"/>
    </location>
</feature>
<organism evidence="6 7">
    <name type="scientific">Streptomyces chengmaiensis</name>
    <dbReference type="NCBI Taxonomy" id="3040919"/>
    <lineage>
        <taxon>Bacteria</taxon>
        <taxon>Bacillati</taxon>
        <taxon>Actinomycetota</taxon>
        <taxon>Actinomycetes</taxon>
        <taxon>Kitasatosporales</taxon>
        <taxon>Streptomycetaceae</taxon>
        <taxon>Streptomyces</taxon>
    </lineage>
</organism>
<dbReference type="InterPro" id="IPR049052">
    <property type="entry name" value="nSTAND1"/>
</dbReference>
<dbReference type="Gene3D" id="2.130.10.10">
    <property type="entry name" value="YVTN repeat-like/Quinoprotein amine dehydrogenase"/>
    <property type="match status" value="2"/>
</dbReference>
<accession>A0ABT6HV12</accession>
<evidence type="ECO:0000256" key="1">
    <source>
        <dbReference type="ARBA" id="ARBA00022574"/>
    </source>
</evidence>
<dbReference type="SUPFAM" id="SSF47413">
    <property type="entry name" value="lambda repressor-like DNA-binding domains"/>
    <property type="match status" value="1"/>
</dbReference>
<dbReference type="InterPro" id="IPR010982">
    <property type="entry name" value="Lambda_DNA-bd_dom_sf"/>
</dbReference>
<dbReference type="CDD" id="cd00200">
    <property type="entry name" value="WD40"/>
    <property type="match status" value="1"/>
</dbReference>
<feature type="domain" description="HTH cro/C1-type" evidence="5">
    <location>
        <begin position="21"/>
        <end position="77"/>
    </location>
</feature>
<evidence type="ECO:0000256" key="4">
    <source>
        <dbReference type="SAM" id="MobiDB-lite"/>
    </source>
</evidence>
<dbReference type="SMART" id="SM00530">
    <property type="entry name" value="HTH_XRE"/>
    <property type="match status" value="1"/>
</dbReference>
<reference evidence="6 7" key="1">
    <citation type="submission" date="2023-04" db="EMBL/GenBank/DDBJ databases">
        <title>Streptomyces chengmaiensis sp. nov. isolated from the stem of mangrove plant in Hainan.</title>
        <authorList>
            <person name="Huang X."/>
            <person name="Zhou S."/>
            <person name="Chu X."/>
            <person name="Xie Y."/>
            <person name="Lin Y."/>
        </authorList>
    </citation>
    <scope>NUCLEOTIDE SEQUENCE [LARGE SCALE GENOMIC DNA]</scope>
    <source>
        <strain evidence="6 7">HNM0663</strain>
    </source>
</reference>
<sequence length="958" mass="101978">MARKETPLDGGDGPLLRFAHDLRRLRRSAGAPTYRMLAAQAHYSIATLSSAASGRRLPSLDVALSYVRACGGDVDAWERRWHEVAAELSAEQRGAPAGGRPAGTAPGGDAAHTTTQDRPPYAGLAPLDADDADRFFGRERPLEDLLALLRRHRLVALLGASGAGKSSLLHAGLLPRLHAENPRRTLRVITPGQRPLTRLAELPTDPSGHSPDDEGLLIVDQFEEIFTLCRSEQERRAFISAVVEASRGPDARCRAVLGVRADFYGHCARHPDLVEVLRDAQLPLGPMRADELRRAVVQPARHAGLHVEGALQATLVAHAHGRAGALPLLSHALLETWSRRRGTTLTLDGFRAAGGLDGALAQTAESFYTSLAPRRQRLAQVIFVRLVALGEGTQDTGRSLAPGGLDDDPDTAAVLERAVHARLLTADRGRVQLAHEALIGAWPRLRGWLAEDRDRLRIQHRLSEAAQAWEDVRRDAGALYRGVRLELARELLTGARPGLTAREREFIEASAAAEAAASSSARRRVRVLRNLVALLAVLAAVAGLAIVRAERAQHEVTRQRDSAAARDLSAAATGLYHSDPGLAVQLALVAHRLAPGPATRDSLLSTLAAAWTAHPSEVGWLAFGPARADGTLLATASGDHTARLWRLRGARAPAAPAGTLTGHRDDVRSVAVSPEGRTVATASADATVRLWEVSRPGGPRPLAVLTAHRDDVRTVAFGPDGRILATAGEDKTVRLWEVSRPGGPRPLAVLTAHHDTVRSVAFSPDGRTLATAGEDKTTRLWDLADPGSPTALATVGGHTTTVFSVAFSPDGRTLATAGGLDTPARLWDITRRSHPAPLATLTGHTDVVGSVAFSPDGRTLATASDDRTARLWDVTRPAGPEPLATIGGYTTAVGAVAFSPDGGALAASGYDHTVRLLDLDFERLVAHACTRARPTITRAQWAAHAPYLDYDPPCAQAP</sequence>
<dbReference type="InterPro" id="IPR020472">
    <property type="entry name" value="WD40_PAC1"/>
</dbReference>
<name>A0ABT6HV12_9ACTN</name>
<dbReference type="InterPro" id="IPR015943">
    <property type="entry name" value="WD40/YVTN_repeat-like_dom_sf"/>
</dbReference>
<dbReference type="InterPro" id="IPR036322">
    <property type="entry name" value="WD40_repeat_dom_sf"/>
</dbReference>
<dbReference type="PANTHER" id="PTHR19879:SF9">
    <property type="entry name" value="TRANSCRIPTION INITIATION FACTOR TFIID SUBUNIT 5"/>
    <property type="match status" value="1"/>
</dbReference>
<evidence type="ECO:0000256" key="2">
    <source>
        <dbReference type="ARBA" id="ARBA00022737"/>
    </source>
</evidence>
<feature type="repeat" description="WD" evidence="3">
    <location>
        <begin position="795"/>
        <end position="829"/>
    </location>
</feature>
<evidence type="ECO:0000259" key="5">
    <source>
        <dbReference type="SMART" id="SM00530"/>
    </source>
</evidence>
<dbReference type="CDD" id="cd00093">
    <property type="entry name" value="HTH_XRE"/>
    <property type="match status" value="1"/>
</dbReference>
<feature type="repeat" description="WD" evidence="3">
    <location>
        <begin position="750"/>
        <end position="783"/>
    </location>
</feature>